<dbReference type="OrthoDB" id="2125469at2759"/>
<feature type="chain" id="PRO_5013321215" evidence="6">
    <location>
        <begin position="19"/>
        <end position="257"/>
    </location>
</feature>
<dbReference type="AlphaFoldDB" id="A0A1X0QMJ7"/>
<evidence type="ECO:0000256" key="5">
    <source>
        <dbReference type="ARBA" id="ARBA00023277"/>
    </source>
</evidence>
<dbReference type="Gene3D" id="3.20.20.370">
    <property type="entry name" value="Glycoside hydrolase/deacetylase"/>
    <property type="match status" value="1"/>
</dbReference>
<keyword evidence="4 8" id="KW-0378">Hydrolase</keyword>
<dbReference type="Proteomes" id="UP000242414">
    <property type="component" value="Unassembled WGS sequence"/>
</dbReference>
<dbReference type="EMBL" id="KV922208">
    <property type="protein sequence ID" value="ORE00976.1"/>
    <property type="molecule type" value="Genomic_DNA"/>
</dbReference>
<dbReference type="GO" id="GO:0046872">
    <property type="term" value="F:metal ion binding"/>
    <property type="evidence" value="ECO:0007669"/>
    <property type="project" value="UniProtKB-KW"/>
</dbReference>
<evidence type="ECO:0000256" key="4">
    <source>
        <dbReference type="ARBA" id="ARBA00022801"/>
    </source>
</evidence>
<dbReference type="PANTHER" id="PTHR46471">
    <property type="entry name" value="CHITIN DEACETYLASE"/>
    <property type="match status" value="1"/>
</dbReference>
<dbReference type="SUPFAM" id="SSF88713">
    <property type="entry name" value="Glycoside hydrolase/deacetylase"/>
    <property type="match status" value="1"/>
</dbReference>
<dbReference type="InterPro" id="IPR002509">
    <property type="entry name" value="NODB_dom"/>
</dbReference>
<dbReference type="PANTHER" id="PTHR46471:SF9">
    <property type="entry name" value="CHITIN DEACETYLASE"/>
    <property type="match status" value="1"/>
</dbReference>
<evidence type="ECO:0000259" key="7">
    <source>
        <dbReference type="PROSITE" id="PS51677"/>
    </source>
</evidence>
<feature type="signal peptide" evidence="6">
    <location>
        <begin position="1"/>
        <end position="18"/>
    </location>
</feature>
<gene>
    <name evidence="8" type="ORF">BCV72DRAFT_218159</name>
</gene>
<evidence type="ECO:0000256" key="2">
    <source>
        <dbReference type="ARBA" id="ARBA00022723"/>
    </source>
</evidence>
<name>A0A1X0QMJ7_RHIZD</name>
<keyword evidence="5" id="KW-0119">Carbohydrate metabolism</keyword>
<accession>A0A1X0QMJ7</accession>
<keyword evidence="2" id="KW-0479">Metal-binding</keyword>
<dbReference type="GO" id="GO:0005975">
    <property type="term" value="P:carbohydrate metabolic process"/>
    <property type="evidence" value="ECO:0007669"/>
    <property type="project" value="InterPro"/>
</dbReference>
<reference evidence="8" key="1">
    <citation type="journal article" date="2016" name="Proc. Natl. Acad. Sci. U.S.A.">
        <title>Lipid metabolic changes in an early divergent fungus govern the establishment of a mutualistic symbiosis with endobacteria.</title>
        <authorList>
            <person name="Lastovetsky O.A."/>
            <person name="Gaspar M.L."/>
            <person name="Mondo S.J."/>
            <person name="LaButti K.M."/>
            <person name="Sandor L."/>
            <person name="Grigoriev I.V."/>
            <person name="Henry S.A."/>
            <person name="Pawlowska T.E."/>
        </authorList>
    </citation>
    <scope>NUCLEOTIDE SEQUENCE [LARGE SCALE GENOMIC DNA]</scope>
    <source>
        <strain evidence="8">ATCC 52814</strain>
    </source>
</reference>
<evidence type="ECO:0000256" key="3">
    <source>
        <dbReference type="ARBA" id="ARBA00022729"/>
    </source>
</evidence>
<sequence>MRLTLLASLAAIATAVSAVPVEKRAVKAKVYTTCSVPGTIALTFDDGPYEYTWALADTLKSKGVTATFFMNGNNWVDVERQSVKTPAGTKTYKQVIKHVYDKGHQIGSHTFSHKELAGLSASQVKSEMTKLEKIFKSVIGKTPVYMRPPSGAYDDNTLATLGQLGYKVILWDIDSNDWRYKDIASLASEQQEYKSVIEADNKKKPHGHIALQHDVHKKTVDKLVPWVISYIKSKKNYKFVTVAECLGNTKNSAYKSK</sequence>
<evidence type="ECO:0000313" key="8">
    <source>
        <dbReference type="EMBL" id="ORE00976.1"/>
    </source>
</evidence>
<protein>
    <submittedName>
        <fullName evidence="8">Glycoside hydrolase/deacetylase</fullName>
    </submittedName>
</protein>
<dbReference type="InterPro" id="IPR011330">
    <property type="entry name" value="Glyco_hydro/deAcase_b/a-brl"/>
</dbReference>
<keyword evidence="3 6" id="KW-0732">Signal</keyword>
<dbReference type="VEuPathDB" id="FungiDB:BCV72DRAFT_218159"/>
<proteinExistence type="predicted"/>
<evidence type="ECO:0000256" key="1">
    <source>
        <dbReference type="ARBA" id="ARBA00001941"/>
    </source>
</evidence>
<evidence type="ECO:0000256" key="6">
    <source>
        <dbReference type="SAM" id="SignalP"/>
    </source>
</evidence>
<organism evidence="8">
    <name type="scientific">Rhizopus microsporus var. microsporus</name>
    <dbReference type="NCBI Taxonomy" id="86635"/>
    <lineage>
        <taxon>Eukaryota</taxon>
        <taxon>Fungi</taxon>
        <taxon>Fungi incertae sedis</taxon>
        <taxon>Mucoromycota</taxon>
        <taxon>Mucoromycotina</taxon>
        <taxon>Mucoromycetes</taxon>
        <taxon>Mucorales</taxon>
        <taxon>Mucorineae</taxon>
        <taxon>Rhizopodaceae</taxon>
        <taxon>Rhizopus</taxon>
    </lineage>
</organism>
<dbReference type="Pfam" id="PF01522">
    <property type="entry name" value="Polysacc_deac_1"/>
    <property type="match status" value="1"/>
</dbReference>
<dbReference type="GO" id="GO:0016810">
    <property type="term" value="F:hydrolase activity, acting on carbon-nitrogen (but not peptide) bonds"/>
    <property type="evidence" value="ECO:0007669"/>
    <property type="project" value="InterPro"/>
</dbReference>
<dbReference type="PROSITE" id="PS51677">
    <property type="entry name" value="NODB"/>
    <property type="match status" value="1"/>
</dbReference>
<dbReference type="CDD" id="cd10951">
    <property type="entry name" value="CE4_ClCDA_like"/>
    <property type="match status" value="1"/>
</dbReference>
<comment type="cofactor">
    <cofactor evidence="1">
        <name>Co(2+)</name>
        <dbReference type="ChEBI" id="CHEBI:48828"/>
    </cofactor>
</comment>
<feature type="domain" description="NodB homology" evidence="7">
    <location>
        <begin position="38"/>
        <end position="240"/>
    </location>
</feature>